<dbReference type="EMBL" id="LFRF01000013">
    <property type="protein sequence ID" value="KND90329.1"/>
    <property type="molecule type" value="Genomic_DNA"/>
</dbReference>
<proteinExistence type="predicted"/>
<evidence type="ECO:0000313" key="2">
    <source>
        <dbReference type="Proteomes" id="UP000036947"/>
    </source>
</evidence>
<dbReference type="OrthoDB" id="4903265at2759"/>
<comment type="caution">
    <text evidence="1">The sequence shown here is derived from an EMBL/GenBank/DDBJ whole genome shotgun (WGS) entry which is preliminary data.</text>
</comment>
<dbReference type="AlphaFoldDB" id="A0A0L0N8I1"/>
<organism evidence="1 2">
    <name type="scientific">Tolypocladium ophioglossoides (strain CBS 100239)</name>
    <name type="common">Snaketongue truffleclub</name>
    <name type="synonym">Elaphocordyceps ophioglossoides</name>
    <dbReference type="NCBI Taxonomy" id="1163406"/>
    <lineage>
        <taxon>Eukaryota</taxon>
        <taxon>Fungi</taxon>
        <taxon>Dikarya</taxon>
        <taxon>Ascomycota</taxon>
        <taxon>Pezizomycotina</taxon>
        <taxon>Sordariomycetes</taxon>
        <taxon>Hypocreomycetidae</taxon>
        <taxon>Hypocreales</taxon>
        <taxon>Ophiocordycipitaceae</taxon>
        <taxon>Tolypocladium</taxon>
    </lineage>
</organism>
<protein>
    <submittedName>
        <fullName evidence="1">Uncharacterized protein</fullName>
    </submittedName>
</protein>
<gene>
    <name evidence="1" type="ORF">TOPH_04907</name>
</gene>
<name>A0A0L0N8I1_TOLOC</name>
<reference evidence="1 2" key="1">
    <citation type="journal article" date="2015" name="BMC Genomics">
        <title>The genome of the truffle-parasite Tolypocladium ophioglossoides and the evolution of antifungal peptaibiotics.</title>
        <authorList>
            <person name="Quandt C.A."/>
            <person name="Bushley K.E."/>
            <person name="Spatafora J.W."/>
        </authorList>
    </citation>
    <scope>NUCLEOTIDE SEQUENCE [LARGE SCALE GENOMIC DNA]</scope>
    <source>
        <strain evidence="1 2">CBS 100239</strain>
    </source>
</reference>
<evidence type="ECO:0000313" key="1">
    <source>
        <dbReference type="EMBL" id="KND90329.1"/>
    </source>
</evidence>
<sequence>MISSATRFRGCRLAHELFVFLTDFHRDNGASLIKASASAKREIDGISQPTYFHNHGQSLDPSAHSLYRRRTPAQQAKERELAAERGIRAREITSIIRKTDPDHAFFRKKDIYNDRQAIKRESLDGLTSTQAFVKLLEAAGIKVSTSYDDDGRLEAAF</sequence>
<accession>A0A0L0N8I1</accession>
<dbReference type="Proteomes" id="UP000036947">
    <property type="component" value="Unassembled WGS sequence"/>
</dbReference>
<dbReference type="STRING" id="1163406.A0A0L0N8I1"/>
<keyword evidence="2" id="KW-1185">Reference proteome</keyword>